<dbReference type="PANTHER" id="PTHR46333">
    <property type="entry name" value="CYTOKINESIS PROTEIN 3"/>
    <property type="match status" value="1"/>
</dbReference>
<dbReference type="EMBL" id="AEUX02000005">
    <property type="protein sequence ID" value="EHI70154.1"/>
    <property type="molecule type" value="Genomic_DNA"/>
</dbReference>
<evidence type="ECO:0000256" key="2">
    <source>
        <dbReference type="SAM" id="MobiDB-lite"/>
    </source>
</evidence>
<name>G5K1U2_9STRE</name>
<dbReference type="Pfam" id="PF01841">
    <property type="entry name" value="Transglut_core"/>
    <property type="match status" value="1"/>
</dbReference>
<proteinExistence type="predicted"/>
<feature type="coiled-coil region" evidence="1">
    <location>
        <begin position="121"/>
        <end position="155"/>
    </location>
</feature>
<dbReference type="InterPro" id="IPR038765">
    <property type="entry name" value="Papain-like_cys_pep_sf"/>
</dbReference>
<accession>G5K1U2</accession>
<evidence type="ECO:0000256" key="1">
    <source>
        <dbReference type="SAM" id="Coils"/>
    </source>
</evidence>
<feature type="chain" id="PRO_5003479588" evidence="3">
    <location>
        <begin position="29"/>
        <end position="539"/>
    </location>
</feature>
<dbReference type="GO" id="GO:0005737">
    <property type="term" value="C:cytoplasm"/>
    <property type="evidence" value="ECO:0007669"/>
    <property type="project" value="TreeGrafter"/>
</dbReference>
<sequence length="539" mass="60598">MKNKKIISSLLATLLAISITLIDHQVKADEFGNQAGYYVTETDNPYQAINYFNEQHHSLHDYIMSNVNEFVTLSPQKASQELNRLVALAKQAAGQLVAQLQSQKLSPKEYNDAIERRNTIHKNIQNLVNQESAKINGIQQEYNTLVNQRNQAVNQINTLLKTIHFDGTGSVDQVKAMFQELADRVNPLVENIITYKNQALDLQSQLDNYPSPALEAEIAKLTNKEAAEVKPLKSDSQLVENADEEKPVETEDKKPVVETDANYTKPEETEKAANNTVTSYDQLKAVLKDKVDNRVPTMTVNMELKSEQEVQVYQQKLGDILRELGNLFGTTTQFSAQTKISLFQRGGQVERVLVSSDIAIEYTIKQDQVALSKEYKNFVANFVKENITDKNITSDYEKAKIIHDHIVNSYEYATEELQTTHETVSGISVHAPEALYKDKRGVCQAYAVMFRDMAVAAGLDAWYVTGKADIIGDPVSGNHAWNIVKIDGTNYYVDATWNDTARTNKYFLAGKQVTDEEHTLDPAYNDLASSIPNASYRQI</sequence>
<dbReference type="SUPFAM" id="SSF54001">
    <property type="entry name" value="Cysteine proteinases"/>
    <property type="match status" value="1"/>
</dbReference>
<dbReference type="STRING" id="764299.STRIC_2350"/>
<evidence type="ECO:0000256" key="3">
    <source>
        <dbReference type="SAM" id="SignalP"/>
    </source>
</evidence>
<feature type="domain" description="Transglutaminase-like" evidence="4">
    <location>
        <begin position="435"/>
        <end position="497"/>
    </location>
</feature>
<dbReference type="PANTHER" id="PTHR46333:SF2">
    <property type="entry name" value="CYTOKINESIS PROTEIN 3"/>
    <property type="match status" value="1"/>
</dbReference>
<feature type="region of interest" description="Disordered" evidence="2">
    <location>
        <begin position="231"/>
        <end position="254"/>
    </location>
</feature>
<feature type="signal peptide" evidence="3">
    <location>
        <begin position="1"/>
        <end position="28"/>
    </location>
</feature>
<dbReference type="Gene3D" id="3.10.620.30">
    <property type="match status" value="1"/>
</dbReference>
<keyword evidence="1" id="KW-0175">Coiled coil</keyword>
<dbReference type="InterPro" id="IPR002931">
    <property type="entry name" value="Transglutaminase-like"/>
</dbReference>
<feature type="compositionally biased region" description="Basic and acidic residues" evidence="2">
    <location>
        <begin position="244"/>
        <end position="254"/>
    </location>
</feature>
<organism evidence="5 6">
    <name type="scientific">Streptococcus ictaluri 707-05</name>
    <dbReference type="NCBI Taxonomy" id="764299"/>
    <lineage>
        <taxon>Bacteria</taxon>
        <taxon>Bacillati</taxon>
        <taxon>Bacillota</taxon>
        <taxon>Bacilli</taxon>
        <taxon>Lactobacillales</taxon>
        <taxon>Streptococcaceae</taxon>
        <taxon>Streptococcus</taxon>
    </lineage>
</organism>
<dbReference type="SMART" id="SM00460">
    <property type="entry name" value="TGc"/>
    <property type="match status" value="1"/>
</dbReference>
<dbReference type="Proteomes" id="UP000003330">
    <property type="component" value="Unassembled WGS sequence"/>
</dbReference>
<reference evidence="5 6" key="1">
    <citation type="journal article" date="2014" name="Int. J. Syst. Evol. Microbiol.">
        <title>Phylogenomics and the dynamic genome evolution of the genus Streptococcus.</title>
        <authorList>
            <consortium name="The Broad Institute Genome Sequencing Platform"/>
            <person name="Richards V.P."/>
            <person name="Palmer S.R."/>
            <person name="Pavinski Bitar P.D."/>
            <person name="Qin X."/>
            <person name="Weinstock G.M."/>
            <person name="Highlander S.K."/>
            <person name="Town C.D."/>
            <person name="Burne R.A."/>
            <person name="Stanhope M.J."/>
        </authorList>
    </citation>
    <scope>NUCLEOTIDE SEQUENCE [LARGE SCALE GENOMIC DNA]</scope>
    <source>
        <strain evidence="5 6">707-05</strain>
    </source>
</reference>
<keyword evidence="6" id="KW-1185">Reference proteome</keyword>
<dbReference type="eggNOG" id="COG5279">
    <property type="taxonomic scope" value="Bacteria"/>
</dbReference>
<keyword evidence="3" id="KW-0732">Signal</keyword>
<dbReference type="AlphaFoldDB" id="G5K1U2"/>
<protein>
    <submittedName>
        <fullName evidence="5">Transglutaminase-like protein</fullName>
    </submittedName>
</protein>
<dbReference type="InterPro" id="IPR052557">
    <property type="entry name" value="CAP/Cytokinesis_protein"/>
</dbReference>
<comment type="caution">
    <text evidence="5">The sequence shown here is derived from an EMBL/GenBank/DDBJ whole genome shotgun (WGS) entry which is preliminary data.</text>
</comment>
<evidence type="ECO:0000313" key="5">
    <source>
        <dbReference type="EMBL" id="EHI70154.1"/>
    </source>
</evidence>
<gene>
    <name evidence="5" type="ORF">STRIC_2350</name>
</gene>
<evidence type="ECO:0000313" key="6">
    <source>
        <dbReference type="Proteomes" id="UP000003330"/>
    </source>
</evidence>
<evidence type="ECO:0000259" key="4">
    <source>
        <dbReference type="SMART" id="SM00460"/>
    </source>
</evidence>
<dbReference type="RefSeq" id="WP_008088373.1">
    <property type="nucleotide sequence ID" value="NZ_AEUX02000005.1"/>
</dbReference>
<dbReference type="OrthoDB" id="9788327at2"/>